<proteinExistence type="predicted"/>
<evidence type="ECO:0000256" key="1">
    <source>
        <dbReference type="SAM" id="MobiDB-lite"/>
    </source>
</evidence>
<dbReference type="EMBL" id="JAACJK010000163">
    <property type="protein sequence ID" value="KAF5326488.1"/>
    <property type="molecule type" value="Genomic_DNA"/>
</dbReference>
<dbReference type="Proteomes" id="UP000541558">
    <property type="component" value="Unassembled WGS sequence"/>
</dbReference>
<organism evidence="2 3">
    <name type="scientific">Ephemerocybe angulata</name>
    <dbReference type="NCBI Taxonomy" id="980116"/>
    <lineage>
        <taxon>Eukaryota</taxon>
        <taxon>Fungi</taxon>
        <taxon>Dikarya</taxon>
        <taxon>Basidiomycota</taxon>
        <taxon>Agaricomycotina</taxon>
        <taxon>Agaricomycetes</taxon>
        <taxon>Agaricomycetidae</taxon>
        <taxon>Agaricales</taxon>
        <taxon>Agaricineae</taxon>
        <taxon>Psathyrellaceae</taxon>
        <taxon>Ephemerocybe</taxon>
    </lineage>
</organism>
<feature type="region of interest" description="Disordered" evidence="1">
    <location>
        <begin position="1"/>
        <end position="32"/>
    </location>
</feature>
<protein>
    <submittedName>
        <fullName evidence="2">Uncharacterized protein</fullName>
    </submittedName>
</protein>
<reference evidence="2 3" key="1">
    <citation type="journal article" date="2020" name="ISME J.">
        <title>Uncovering the hidden diversity of litter-decomposition mechanisms in mushroom-forming fungi.</title>
        <authorList>
            <person name="Floudas D."/>
            <person name="Bentzer J."/>
            <person name="Ahren D."/>
            <person name="Johansson T."/>
            <person name="Persson P."/>
            <person name="Tunlid A."/>
        </authorList>
    </citation>
    <scope>NUCLEOTIDE SEQUENCE [LARGE SCALE GENOMIC DNA]</scope>
    <source>
        <strain evidence="2 3">CBS 175.51</strain>
    </source>
</reference>
<feature type="compositionally biased region" description="Basic residues" evidence="1">
    <location>
        <begin position="13"/>
        <end position="22"/>
    </location>
</feature>
<evidence type="ECO:0000313" key="3">
    <source>
        <dbReference type="Proteomes" id="UP000541558"/>
    </source>
</evidence>
<evidence type="ECO:0000313" key="2">
    <source>
        <dbReference type="EMBL" id="KAF5326488.1"/>
    </source>
</evidence>
<accession>A0A8H5F7X2</accession>
<sequence>MAFAQLSVEKEHHNRRRRRQTKKIADRRGGASNDWFGCGSVINVETNVVSVGDKERKHSEEQL</sequence>
<gene>
    <name evidence="2" type="ORF">D9611_001024</name>
</gene>
<dbReference type="AlphaFoldDB" id="A0A8H5F7X2"/>
<comment type="caution">
    <text evidence="2">The sequence shown here is derived from an EMBL/GenBank/DDBJ whole genome shotgun (WGS) entry which is preliminary data.</text>
</comment>
<keyword evidence="3" id="KW-1185">Reference proteome</keyword>
<name>A0A8H5F7X2_9AGAR</name>